<reference evidence="2 3" key="1">
    <citation type="submission" date="2019-07" db="EMBL/GenBank/DDBJ databases">
        <title>Whole genome shotgun sequence of Segetibacter aerophilus NBRC 106135.</title>
        <authorList>
            <person name="Hosoyama A."/>
            <person name="Uohara A."/>
            <person name="Ohji S."/>
            <person name="Ichikawa N."/>
        </authorList>
    </citation>
    <scope>NUCLEOTIDE SEQUENCE [LARGE SCALE GENOMIC DNA]</scope>
    <source>
        <strain evidence="2 3">NBRC 106135</strain>
    </source>
</reference>
<gene>
    <name evidence="2" type="ORF">SAE01_18080</name>
</gene>
<organism evidence="2 3">
    <name type="scientific">Segetibacter aerophilus</name>
    <dbReference type="NCBI Taxonomy" id="670293"/>
    <lineage>
        <taxon>Bacteria</taxon>
        <taxon>Pseudomonadati</taxon>
        <taxon>Bacteroidota</taxon>
        <taxon>Chitinophagia</taxon>
        <taxon>Chitinophagales</taxon>
        <taxon>Chitinophagaceae</taxon>
        <taxon>Segetibacter</taxon>
    </lineage>
</organism>
<evidence type="ECO:0000256" key="1">
    <source>
        <dbReference type="SAM" id="SignalP"/>
    </source>
</evidence>
<accession>A0A512BBG9</accession>
<dbReference type="RefSeq" id="WP_147203440.1">
    <property type="nucleotide sequence ID" value="NZ_BJYT01000006.1"/>
</dbReference>
<evidence type="ECO:0008006" key="4">
    <source>
        <dbReference type="Google" id="ProtNLM"/>
    </source>
</evidence>
<protein>
    <recommendedName>
        <fullName evidence="4">Lipocalin-like domain-containing protein</fullName>
    </recommendedName>
</protein>
<sequence>MMTIKIFLAIVLTCILVMKAHPQNTTGTTSAITAGVFVGSTPCDSFIKASLEIPSVETCEFIKWEIRLLDNPSGHFQLSALYGESQPNTNGFKGGGKKIEISGTYKIVGETKPNEKHRLYHFSGNHLKPELLLIQMDNNVLHFADNNHDFITGNAGFSYAVNRIEK</sequence>
<evidence type="ECO:0000313" key="3">
    <source>
        <dbReference type="Proteomes" id="UP000321513"/>
    </source>
</evidence>
<name>A0A512BBG9_9BACT</name>
<feature type="chain" id="PRO_5021926304" description="Lipocalin-like domain-containing protein" evidence="1">
    <location>
        <begin position="21"/>
        <end position="166"/>
    </location>
</feature>
<keyword evidence="1" id="KW-0732">Signal</keyword>
<evidence type="ECO:0000313" key="2">
    <source>
        <dbReference type="EMBL" id="GEO09312.1"/>
    </source>
</evidence>
<proteinExistence type="predicted"/>
<comment type="caution">
    <text evidence="2">The sequence shown here is derived from an EMBL/GenBank/DDBJ whole genome shotgun (WGS) entry which is preliminary data.</text>
</comment>
<dbReference type="EMBL" id="BJYT01000006">
    <property type="protein sequence ID" value="GEO09312.1"/>
    <property type="molecule type" value="Genomic_DNA"/>
</dbReference>
<dbReference type="AlphaFoldDB" id="A0A512BBG9"/>
<keyword evidence="3" id="KW-1185">Reference proteome</keyword>
<feature type="signal peptide" evidence="1">
    <location>
        <begin position="1"/>
        <end position="20"/>
    </location>
</feature>
<dbReference type="OrthoDB" id="952272at2"/>
<dbReference type="Proteomes" id="UP000321513">
    <property type="component" value="Unassembled WGS sequence"/>
</dbReference>